<organism evidence="4 5">
    <name type="scientific">Craurococcus roseus</name>
    <dbReference type="NCBI Taxonomy" id="77585"/>
    <lineage>
        <taxon>Bacteria</taxon>
        <taxon>Pseudomonadati</taxon>
        <taxon>Pseudomonadota</taxon>
        <taxon>Alphaproteobacteria</taxon>
        <taxon>Acetobacterales</taxon>
        <taxon>Acetobacteraceae</taxon>
        <taxon>Craurococcus</taxon>
    </lineage>
</organism>
<dbReference type="InterPro" id="IPR050595">
    <property type="entry name" value="Bact_response_regulator"/>
</dbReference>
<dbReference type="EMBL" id="BAAAFZ010000027">
    <property type="protein sequence ID" value="GAA0583322.1"/>
    <property type="molecule type" value="Genomic_DNA"/>
</dbReference>
<name>A0ABN1F6B3_9PROT</name>
<reference evidence="4 5" key="1">
    <citation type="journal article" date="2019" name="Int. J. Syst. Evol. Microbiol.">
        <title>The Global Catalogue of Microorganisms (GCM) 10K type strain sequencing project: providing services to taxonomists for standard genome sequencing and annotation.</title>
        <authorList>
            <consortium name="The Broad Institute Genomics Platform"/>
            <consortium name="The Broad Institute Genome Sequencing Center for Infectious Disease"/>
            <person name="Wu L."/>
            <person name="Ma J."/>
        </authorList>
    </citation>
    <scope>NUCLEOTIDE SEQUENCE [LARGE SCALE GENOMIC DNA]</scope>
    <source>
        <strain evidence="4 5">JCM 9933</strain>
    </source>
</reference>
<comment type="caution">
    <text evidence="4">The sequence shown here is derived from an EMBL/GenBank/DDBJ whole genome shotgun (WGS) entry which is preliminary data.</text>
</comment>
<feature type="domain" description="Response regulatory" evidence="3">
    <location>
        <begin position="3"/>
        <end position="117"/>
    </location>
</feature>
<dbReference type="PROSITE" id="PS50110">
    <property type="entry name" value="RESPONSE_REGULATORY"/>
    <property type="match status" value="1"/>
</dbReference>
<dbReference type="RefSeq" id="WP_343895360.1">
    <property type="nucleotide sequence ID" value="NZ_BAAAFZ010000027.1"/>
</dbReference>
<dbReference type="Pfam" id="PF00072">
    <property type="entry name" value="Response_reg"/>
    <property type="match status" value="1"/>
</dbReference>
<proteinExistence type="predicted"/>
<keyword evidence="5" id="KW-1185">Reference proteome</keyword>
<dbReference type="PANTHER" id="PTHR44591">
    <property type="entry name" value="STRESS RESPONSE REGULATOR PROTEIN 1"/>
    <property type="match status" value="1"/>
</dbReference>
<dbReference type="InterPro" id="IPR001789">
    <property type="entry name" value="Sig_transdc_resp-reg_receiver"/>
</dbReference>
<dbReference type="PANTHER" id="PTHR44591:SF3">
    <property type="entry name" value="RESPONSE REGULATORY DOMAIN-CONTAINING PROTEIN"/>
    <property type="match status" value="1"/>
</dbReference>
<dbReference type="SMART" id="SM00448">
    <property type="entry name" value="REC"/>
    <property type="match status" value="1"/>
</dbReference>
<dbReference type="Proteomes" id="UP001501588">
    <property type="component" value="Unassembled WGS sequence"/>
</dbReference>
<evidence type="ECO:0000256" key="1">
    <source>
        <dbReference type="ARBA" id="ARBA00022553"/>
    </source>
</evidence>
<evidence type="ECO:0000313" key="5">
    <source>
        <dbReference type="Proteomes" id="UP001501588"/>
    </source>
</evidence>
<dbReference type="SUPFAM" id="SSF52172">
    <property type="entry name" value="CheY-like"/>
    <property type="match status" value="1"/>
</dbReference>
<evidence type="ECO:0000313" key="4">
    <source>
        <dbReference type="EMBL" id="GAA0583322.1"/>
    </source>
</evidence>
<sequence length="122" mass="13115">MATVLVIDDEFGLAEVIEMALEDEGHRVIAAVNGEQGLERLAEAAVDLVLLDYMMPILDGPGVLRAMRAEPVLRLIPVVLMTSLDEATARRGCEGFVAFLRKPFRIEALVRTVAAALAGGGR</sequence>
<evidence type="ECO:0000259" key="3">
    <source>
        <dbReference type="PROSITE" id="PS50110"/>
    </source>
</evidence>
<protein>
    <recommendedName>
        <fullName evidence="3">Response regulatory domain-containing protein</fullName>
    </recommendedName>
</protein>
<dbReference type="Gene3D" id="3.40.50.2300">
    <property type="match status" value="1"/>
</dbReference>
<feature type="modified residue" description="4-aspartylphosphate" evidence="2">
    <location>
        <position position="52"/>
    </location>
</feature>
<dbReference type="InterPro" id="IPR011006">
    <property type="entry name" value="CheY-like_superfamily"/>
</dbReference>
<evidence type="ECO:0000256" key="2">
    <source>
        <dbReference type="PROSITE-ProRule" id="PRU00169"/>
    </source>
</evidence>
<accession>A0ABN1F6B3</accession>
<gene>
    <name evidence="4" type="ORF">GCM10009416_22220</name>
</gene>
<keyword evidence="1 2" id="KW-0597">Phosphoprotein</keyword>